<evidence type="ECO:0000256" key="3">
    <source>
        <dbReference type="ARBA" id="ARBA00023186"/>
    </source>
</evidence>
<dbReference type="GO" id="GO:0042407">
    <property type="term" value="P:cristae formation"/>
    <property type="evidence" value="ECO:0007669"/>
    <property type="project" value="TreeGrafter"/>
</dbReference>
<dbReference type="InterPro" id="IPR055225">
    <property type="entry name" value="DNAJC11-like_beta-barrel"/>
</dbReference>
<dbReference type="InterPro" id="IPR052243">
    <property type="entry name" value="Mito_inner_membrane_organizer"/>
</dbReference>
<dbReference type="PANTHER" id="PTHR44157:SF1">
    <property type="entry name" value="DNAJ HOMOLOG SUBFAMILY C MEMBER 11"/>
    <property type="match status" value="1"/>
</dbReference>
<dbReference type="PROSITE" id="PS50076">
    <property type="entry name" value="DNAJ_2"/>
    <property type="match status" value="1"/>
</dbReference>
<dbReference type="InterPro" id="IPR036869">
    <property type="entry name" value="J_dom_sf"/>
</dbReference>
<evidence type="ECO:0000313" key="5">
    <source>
        <dbReference type="EMBL" id="KAK2188148.1"/>
    </source>
</evidence>
<protein>
    <recommendedName>
        <fullName evidence="4">J domain-containing protein</fullName>
    </recommendedName>
</protein>
<dbReference type="GO" id="GO:0016020">
    <property type="term" value="C:membrane"/>
    <property type="evidence" value="ECO:0007669"/>
    <property type="project" value="UniProtKB-SubCell"/>
</dbReference>
<dbReference type="EMBL" id="JAODUO010000142">
    <property type="protein sequence ID" value="KAK2188148.1"/>
    <property type="molecule type" value="Genomic_DNA"/>
</dbReference>
<dbReference type="PROSITE" id="PS00636">
    <property type="entry name" value="DNAJ_1"/>
    <property type="match status" value="1"/>
</dbReference>
<proteinExistence type="predicted"/>
<evidence type="ECO:0000259" key="4">
    <source>
        <dbReference type="PROSITE" id="PS50076"/>
    </source>
</evidence>
<comment type="subcellular location">
    <subcellularLocation>
        <location evidence="1">Membrane</location>
    </subcellularLocation>
</comment>
<dbReference type="Gene3D" id="1.10.287.110">
    <property type="entry name" value="DnaJ domain"/>
    <property type="match status" value="1"/>
</dbReference>
<evidence type="ECO:0000313" key="6">
    <source>
        <dbReference type="Proteomes" id="UP001209878"/>
    </source>
</evidence>
<organism evidence="5 6">
    <name type="scientific">Ridgeia piscesae</name>
    <name type="common">Tubeworm</name>
    <dbReference type="NCBI Taxonomy" id="27915"/>
    <lineage>
        <taxon>Eukaryota</taxon>
        <taxon>Metazoa</taxon>
        <taxon>Spiralia</taxon>
        <taxon>Lophotrochozoa</taxon>
        <taxon>Annelida</taxon>
        <taxon>Polychaeta</taxon>
        <taxon>Sedentaria</taxon>
        <taxon>Canalipalpata</taxon>
        <taxon>Sabellida</taxon>
        <taxon>Siboglinidae</taxon>
        <taxon>Ridgeia</taxon>
    </lineage>
</organism>
<accession>A0AAD9UG25</accession>
<evidence type="ECO:0000256" key="2">
    <source>
        <dbReference type="ARBA" id="ARBA00023136"/>
    </source>
</evidence>
<dbReference type="GO" id="GO:0005739">
    <property type="term" value="C:mitochondrion"/>
    <property type="evidence" value="ECO:0007669"/>
    <property type="project" value="GOC"/>
</dbReference>
<feature type="domain" description="J" evidence="4">
    <location>
        <begin position="16"/>
        <end position="85"/>
    </location>
</feature>
<dbReference type="AlphaFoldDB" id="A0AAD9UG25"/>
<dbReference type="PRINTS" id="PR00625">
    <property type="entry name" value="JDOMAIN"/>
</dbReference>
<reference evidence="5" key="1">
    <citation type="journal article" date="2023" name="Mol. Biol. Evol.">
        <title>Third-Generation Sequencing Reveals the Adaptive Role of the Epigenome in Three Deep-Sea Polychaetes.</title>
        <authorList>
            <person name="Perez M."/>
            <person name="Aroh O."/>
            <person name="Sun Y."/>
            <person name="Lan Y."/>
            <person name="Juniper S.K."/>
            <person name="Young C.R."/>
            <person name="Angers B."/>
            <person name="Qian P.Y."/>
        </authorList>
    </citation>
    <scope>NUCLEOTIDE SEQUENCE</scope>
    <source>
        <strain evidence="5">R07B-5</strain>
    </source>
</reference>
<dbReference type="Pfam" id="PF11875">
    <property type="entry name" value="DnaJ-like_C11_C"/>
    <property type="match status" value="1"/>
</dbReference>
<comment type="caution">
    <text evidence="5">The sequence shown here is derived from an EMBL/GenBank/DDBJ whole genome shotgun (WGS) entry which is preliminary data.</text>
</comment>
<dbReference type="SUPFAM" id="SSF46565">
    <property type="entry name" value="Chaperone J-domain"/>
    <property type="match status" value="1"/>
</dbReference>
<dbReference type="Pfam" id="PF00226">
    <property type="entry name" value="DnaJ"/>
    <property type="match status" value="1"/>
</dbReference>
<dbReference type="InterPro" id="IPR024586">
    <property type="entry name" value="DnaJ-like_C11_C"/>
</dbReference>
<dbReference type="Proteomes" id="UP001209878">
    <property type="component" value="Unassembled WGS sequence"/>
</dbReference>
<gene>
    <name evidence="5" type="ORF">NP493_143g03009</name>
</gene>
<dbReference type="Pfam" id="PF22774">
    <property type="entry name" value="DNAJC11_beta-barrel"/>
    <property type="match status" value="1"/>
</dbReference>
<dbReference type="SMART" id="SM00271">
    <property type="entry name" value="DnaJ"/>
    <property type="match status" value="1"/>
</dbReference>
<dbReference type="InterPro" id="IPR001623">
    <property type="entry name" value="DnaJ_domain"/>
</dbReference>
<keyword evidence="2" id="KW-0472">Membrane</keyword>
<keyword evidence="3" id="KW-0143">Chaperone</keyword>
<name>A0AAD9UG25_RIDPI</name>
<dbReference type="CDD" id="cd06257">
    <property type="entry name" value="DnaJ"/>
    <property type="match status" value="1"/>
</dbReference>
<keyword evidence="6" id="KW-1185">Reference proteome</keyword>
<evidence type="ECO:0000256" key="1">
    <source>
        <dbReference type="ARBA" id="ARBA00004370"/>
    </source>
</evidence>
<sequence length="558" mass="63290">MAASMEGDDNLIDSDDYYAWLGLSKDASKDEINNAFRRLSRMYHPDKHASNPELTEKAGVLFTRVKQAYEVLSDEHKRAIYDTTGIKGLETEGWELVTRTKTPQEILEEYERLSKEREERRLQQRTNPRGTVTVGVDATDLFESYMPADARQYSSPIPHFEINQMSINQSVECPLTTNDTATLSGSLSTHNGSGRGNISGSFRRIISQKSWAEAELTVGNGSELQIRGFRTLWRRGFCTLAGLFQFTPHGLRPGVSATVATQLDKNLQGRLMWNAGLHSSINTMAIWDTEKHHLTWAIQLGFSNTFMMIHYTRKFVENDAKFRSSLRFGTFGVVFEYGCEKKVSQFSVLGATMTVGTPMGVSLKIRLNRGTQTYIFPIHLSETIVPSAVFYGTVVPIGVYFAVKILLVNPFIKGQQERELQKKKEANQQRLAEKKRLAETAVELMKATVDRSYEMEDRKGGLVIKKALYGKLEGEQVSESEFINVSRPLQAIIHDSKLFIAQDTDMSELPGFYDPCVGEEKELSVTYEFRRQLHVCKFSNKQKVLLPNREHRCEKEPS</sequence>
<dbReference type="PANTHER" id="PTHR44157">
    <property type="entry name" value="DNAJ HOMOLOG SUBFAMILY C MEMBER 11"/>
    <property type="match status" value="1"/>
</dbReference>
<dbReference type="InterPro" id="IPR018253">
    <property type="entry name" value="DnaJ_domain_CS"/>
</dbReference>